<gene>
    <name evidence="7" type="ORF">RD792_010567</name>
</gene>
<keyword evidence="4" id="KW-0968">Cytoplasmic vesicle</keyword>
<evidence type="ECO:0000256" key="5">
    <source>
        <dbReference type="SAM" id="MobiDB-lite"/>
    </source>
</evidence>
<proteinExistence type="predicted"/>
<feature type="compositionally biased region" description="Low complexity" evidence="5">
    <location>
        <begin position="489"/>
        <end position="500"/>
    </location>
</feature>
<feature type="compositionally biased region" description="Basic and acidic residues" evidence="5">
    <location>
        <begin position="180"/>
        <end position="271"/>
    </location>
</feature>
<protein>
    <recommendedName>
        <fullName evidence="6">ENTH domain-containing protein</fullName>
    </recommendedName>
</protein>
<feature type="compositionally biased region" description="Polar residues" evidence="5">
    <location>
        <begin position="603"/>
        <end position="623"/>
    </location>
</feature>
<evidence type="ECO:0000256" key="3">
    <source>
        <dbReference type="ARBA" id="ARBA00023034"/>
    </source>
</evidence>
<feature type="region of interest" description="Disordered" evidence="5">
    <location>
        <begin position="150"/>
        <end position="394"/>
    </location>
</feature>
<dbReference type="SUPFAM" id="SSF50475">
    <property type="entry name" value="FMN-binding split barrel"/>
    <property type="match status" value="1"/>
</dbReference>
<feature type="region of interest" description="Disordered" evidence="5">
    <location>
        <begin position="635"/>
        <end position="726"/>
    </location>
</feature>
<feature type="region of interest" description="Disordered" evidence="5">
    <location>
        <begin position="814"/>
        <end position="838"/>
    </location>
</feature>
<sequence length="1411" mass="154030">MKKAFDQTVRDLKRGVNKKVLKVPSTEQKVLDATSNEPWGPHGSLLADIAQASRNYHEYQMIMSVIWKRINDTGKNWRHVYKALTVLEYLVAHGSERVIDDIREHAYQISTLSDFQYIDSSGRDQGNNVRKKSQSLVVLVNDKERIQEVRQKAAANREKYRSTGSMHRPGSISSSGGYGDRYDDDRYEGRNRDIDRNGYGRERDWGSKDDDRYGRYGDSYGRDGDRYSRDSEERYGRDGYRDDDYRGRSRSTDDYHYGSRSKSADRDRDNAYEDDGQYSARGSSARADDDGSTSKRLQRKYSEQNLSAPPTYEEAVGPTRSPTYSERDGESSLPSAPKASSPISASPSHITAAAPPPGPASPPAPASARATAQDSNKEVDGFDEFDPRGSFSAAPAISNATASATSGDAEMDFLGSLSESFSSNSLALVPANEPTMTLEVNAPGNFSSGPTFAAAAASASSAVSNQPFDDPFGDDPFKALPSTDSVPAQQQITTSTNSNQDLDVLQSAPQKATTEFGGNFYDGSTYMPSGPSGTQPPPTNPHLVQQDFSTPNQDIDILADILPPSGQSVSHAGFPPQTNQSASQFGLPSLNSFQEPNLPPSQPSLQTSYPLQSAENSPQTRLPDQSMALSFPIQAGQTSQTGAHSQTSQPTAFPGFPSQRGLSQAGVQAPLGGQMAQPNPPNSNFYGAYHSQPVSPGPISQHNFVSPSSSAVPVASQMGPQAPQVRPSYPMAPVSTMPASTSSSAIVPQPSSDKFETKSTVWADTLSRGLVNLNISGSKTNPLADIGVDFDAINRKDKRMEKPTTAVTSTITMGKAMGSGSGMGRAGATALRPPPNPMVGSGMNISMTGGPRPGPGMNMGGYGVSQPMGRGMGMNGPNMGVGMHAPNMGMGMNASNKGMGMNAHNMGMRMNGPNMGMGQGIQMQQPTGFPPGSTMSGGYNPMMGSGPSHCLRCHVEPIGFSASYGFSSSWIKQPFELQRVAEYSGLSFRSENPFFGTTQFHWLPLGQDIFISRVPVAADYSDSAPDFSGYVTHNGYHPLEELRDQRRVRDTMPTSAEIARTALEANNRALLVFPGIVHCEPYEQISWAEFQYVIDDFGDIFVEIYDDQNILQDQGASNPVTALIGMDISHYESRKMDLFDDNILEIDFADDYFEIEDSDSTDIGIDWGMPDNSNLIHPVYFTKCLTKAVDVEHEKHMDYPSNGVSVWGHLRPTYIDEEFYLRRLFNVEDNDGYTSDYKDGDIVSFSSSDDESCARSTIYRLDITKIELFSVYGVQACILQIMFFCTIQSVSTYYLSVVGVQDFQYAKPDILVHSTPSIIEQFEERGTRCNIALKALCRKKGLHVERANLIGVDSLGMDVRVSSGTEVQTHRFAFKLKATSECAANKQIQQLLFPRSRRKKMRTLDSPRDID</sequence>
<dbReference type="InterPro" id="IPR013809">
    <property type="entry name" value="ENTH"/>
</dbReference>
<comment type="subcellular location">
    <subcellularLocation>
        <location evidence="1">Cytoplasmic vesicle</location>
        <location evidence="1">Clathrin-coated vesicle</location>
    </subcellularLocation>
    <subcellularLocation>
        <location evidence="2">Golgi apparatus</location>
    </subcellularLocation>
</comment>
<evidence type="ECO:0000313" key="7">
    <source>
        <dbReference type="EMBL" id="KAK4483381.1"/>
    </source>
</evidence>
<feature type="compositionally biased region" description="Low complexity" evidence="5">
    <location>
        <begin position="705"/>
        <end position="716"/>
    </location>
</feature>
<dbReference type="Gene3D" id="1.25.40.90">
    <property type="match status" value="1"/>
</dbReference>
<feature type="compositionally biased region" description="Polar residues" evidence="5">
    <location>
        <begin position="565"/>
        <end position="595"/>
    </location>
</feature>
<evidence type="ECO:0000313" key="8">
    <source>
        <dbReference type="Proteomes" id="UP001291926"/>
    </source>
</evidence>
<dbReference type="Pfam" id="PF01417">
    <property type="entry name" value="ENTH"/>
    <property type="match status" value="1"/>
</dbReference>
<dbReference type="PANTHER" id="PTHR12276:SF91">
    <property type="entry name" value="CLATHRIN INTERACTOR EPSIN 2-RELATED"/>
    <property type="match status" value="1"/>
</dbReference>
<dbReference type="PROSITE" id="PS50942">
    <property type="entry name" value="ENTH"/>
    <property type="match status" value="1"/>
</dbReference>
<dbReference type="InterPro" id="IPR037119">
    <property type="entry name" value="Haem_oxidase_HugZ-like_sf"/>
</dbReference>
<name>A0ABR0D3E1_9LAMI</name>
<organism evidence="7 8">
    <name type="scientific">Penstemon davidsonii</name>
    <dbReference type="NCBI Taxonomy" id="160366"/>
    <lineage>
        <taxon>Eukaryota</taxon>
        <taxon>Viridiplantae</taxon>
        <taxon>Streptophyta</taxon>
        <taxon>Embryophyta</taxon>
        <taxon>Tracheophyta</taxon>
        <taxon>Spermatophyta</taxon>
        <taxon>Magnoliopsida</taxon>
        <taxon>eudicotyledons</taxon>
        <taxon>Gunneridae</taxon>
        <taxon>Pentapetalae</taxon>
        <taxon>asterids</taxon>
        <taxon>lamiids</taxon>
        <taxon>Lamiales</taxon>
        <taxon>Plantaginaceae</taxon>
        <taxon>Cheloneae</taxon>
        <taxon>Penstemon</taxon>
    </lineage>
</organism>
<evidence type="ECO:0000256" key="4">
    <source>
        <dbReference type="ARBA" id="ARBA00023329"/>
    </source>
</evidence>
<feature type="compositionally biased region" description="Low complexity" evidence="5">
    <location>
        <begin position="331"/>
        <end position="353"/>
    </location>
</feature>
<feature type="region of interest" description="Disordered" evidence="5">
    <location>
        <begin position="563"/>
        <end position="623"/>
    </location>
</feature>
<feature type="compositionally biased region" description="Pro residues" evidence="5">
    <location>
        <begin position="354"/>
        <end position="365"/>
    </location>
</feature>
<dbReference type="EMBL" id="JAYDYQ010002534">
    <property type="protein sequence ID" value="KAK4483381.1"/>
    <property type="molecule type" value="Genomic_DNA"/>
</dbReference>
<keyword evidence="3" id="KW-0333">Golgi apparatus</keyword>
<feature type="domain" description="ENTH" evidence="6">
    <location>
        <begin position="18"/>
        <end position="150"/>
    </location>
</feature>
<dbReference type="SMART" id="SM00273">
    <property type="entry name" value="ENTH"/>
    <property type="match status" value="1"/>
</dbReference>
<accession>A0ABR0D3E1</accession>
<keyword evidence="8" id="KW-1185">Reference proteome</keyword>
<feature type="compositionally biased region" description="Polar residues" evidence="5">
    <location>
        <begin position="692"/>
        <end position="704"/>
    </location>
</feature>
<comment type="caution">
    <text evidence="7">The sequence shown here is derived from an EMBL/GenBank/DDBJ whole genome shotgun (WGS) entry which is preliminary data.</text>
</comment>
<evidence type="ECO:0000256" key="2">
    <source>
        <dbReference type="ARBA" id="ARBA00004555"/>
    </source>
</evidence>
<dbReference type="InterPro" id="IPR008942">
    <property type="entry name" value="ENTH_VHS"/>
</dbReference>
<dbReference type="SUPFAM" id="SSF48464">
    <property type="entry name" value="ENTH/VHS domain"/>
    <property type="match status" value="1"/>
</dbReference>
<feature type="compositionally biased region" description="Basic and acidic residues" evidence="5">
    <location>
        <begin position="150"/>
        <end position="161"/>
    </location>
</feature>
<dbReference type="Gene3D" id="3.20.180.10">
    <property type="entry name" value="PNP-oxidase-like"/>
    <property type="match status" value="1"/>
</dbReference>
<dbReference type="PANTHER" id="PTHR12276">
    <property type="entry name" value="EPSIN/ENT-RELATED"/>
    <property type="match status" value="1"/>
</dbReference>
<evidence type="ECO:0000259" key="6">
    <source>
        <dbReference type="PROSITE" id="PS50942"/>
    </source>
</evidence>
<dbReference type="CDD" id="cd03571">
    <property type="entry name" value="ENTH"/>
    <property type="match status" value="1"/>
</dbReference>
<feature type="compositionally biased region" description="Polar residues" evidence="5">
    <location>
        <begin position="635"/>
        <end position="651"/>
    </location>
</feature>
<dbReference type="Proteomes" id="UP001291926">
    <property type="component" value="Unassembled WGS sequence"/>
</dbReference>
<reference evidence="7 8" key="1">
    <citation type="journal article" date="2023" name="bioRxiv">
        <title>Genome report: Whole genome sequence and annotation of Penstemon davidsonii.</title>
        <authorList>
            <person name="Ostevik K.L."/>
            <person name="Alabady M."/>
            <person name="Zhang M."/>
            <person name="Rausher M.D."/>
        </authorList>
    </citation>
    <scope>NUCLEOTIDE SEQUENCE [LARGE SCALE GENOMIC DNA]</scope>
    <source>
        <strain evidence="7">DNT005</strain>
        <tissue evidence="7">Whole leaf</tissue>
    </source>
</reference>
<evidence type="ECO:0000256" key="1">
    <source>
        <dbReference type="ARBA" id="ARBA00004132"/>
    </source>
</evidence>
<feature type="region of interest" description="Disordered" evidence="5">
    <location>
        <begin position="462"/>
        <end position="547"/>
    </location>
</feature>